<dbReference type="InterPro" id="IPR035926">
    <property type="entry name" value="NusB-like_sf"/>
</dbReference>
<feature type="domain" description="SAM-dependent MTase RsmB/NOP-type" evidence="6">
    <location>
        <begin position="162"/>
        <end position="453"/>
    </location>
</feature>
<name>A0A6J6K0L0_9ZZZZ</name>
<evidence type="ECO:0000256" key="5">
    <source>
        <dbReference type="ARBA" id="ARBA00022884"/>
    </source>
</evidence>
<dbReference type="GO" id="GO:0008173">
    <property type="term" value="F:RNA methyltransferase activity"/>
    <property type="evidence" value="ECO:0007669"/>
    <property type="project" value="InterPro"/>
</dbReference>
<evidence type="ECO:0000256" key="4">
    <source>
        <dbReference type="ARBA" id="ARBA00022691"/>
    </source>
</evidence>
<dbReference type="GO" id="GO:0003723">
    <property type="term" value="F:RNA binding"/>
    <property type="evidence" value="ECO:0007669"/>
    <property type="project" value="UniProtKB-KW"/>
</dbReference>
<keyword evidence="5" id="KW-0694">RNA-binding</keyword>
<dbReference type="AlphaFoldDB" id="A0A6J6K0L0"/>
<dbReference type="SUPFAM" id="SSF48013">
    <property type="entry name" value="NusB-like"/>
    <property type="match status" value="1"/>
</dbReference>
<dbReference type="InterPro" id="IPR001678">
    <property type="entry name" value="MeTrfase_RsmB-F_NOP2_dom"/>
</dbReference>
<sequence>MISVVEARRNTFKKPKADPVRLLVFDVLTEVNHRDGYSNLLLPKALEKSAFDQRDKAFATELLYGTLRMQGRHDYVLAQVSDRPWSEVDTGIIDVARIGLQQIFEMRVPMHAAVSETVELARKVLGESKASFVNALLRKVSSRPLDEWMAPANQIRDDVTRLSIIYSHPEWIVSAYFDLLKDYAEVEKLLAANNVPTKPTFVIWPGRSNLAEFEEFGSVPTRFSPYGFTADVTPGSLEAVRRSRAGVQDEGSQLVAHIFAQAASKSRSWLDICAGPGGKAALLSSLAHVGNHSFTANEISQVRADLVSRVVGGAPVWVGDARDISDHNQRFDAILADVPCTGIGALRRRPEVRWRRSVKDLRELVKLQEEISDAAIAILNVGGVFGYATCSPHMAETSIAVSDILKRHPELQQIDVSEYLPVGLEGAVRDKSLSLWTQRHNTDAMYLALFRRSA</sequence>
<dbReference type="Pfam" id="PF01029">
    <property type="entry name" value="NusB"/>
    <property type="match status" value="1"/>
</dbReference>
<dbReference type="InterPro" id="IPR023267">
    <property type="entry name" value="RCMT"/>
</dbReference>
<reference evidence="7" key="1">
    <citation type="submission" date="2020-05" db="EMBL/GenBank/DDBJ databases">
        <authorList>
            <person name="Chiriac C."/>
            <person name="Salcher M."/>
            <person name="Ghai R."/>
            <person name="Kavagutti S V."/>
        </authorList>
    </citation>
    <scope>NUCLEOTIDE SEQUENCE</scope>
</reference>
<dbReference type="Pfam" id="PF01189">
    <property type="entry name" value="Methyltr_RsmB-F"/>
    <property type="match status" value="1"/>
</dbReference>
<dbReference type="CDD" id="cd02440">
    <property type="entry name" value="AdoMet_MTases"/>
    <property type="match status" value="1"/>
</dbReference>
<accession>A0A6J6K0L0</accession>
<dbReference type="InterPro" id="IPR018314">
    <property type="entry name" value="RsmB/NOL1/NOP2-like_CS"/>
</dbReference>
<evidence type="ECO:0000256" key="2">
    <source>
        <dbReference type="ARBA" id="ARBA00022603"/>
    </source>
</evidence>
<dbReference type="GO" id="GO:0001510">
    <property type="term" value="P:RNA methylation"/>
    <property type="evidence" value="ECO:0007669"/>
    <property type="project" value="InterPro"/>
</dbReference>
<keyword evidence="2" id="KW-0489">Methyltransferase</keyword>
<dbReference type="InterPro" id="IPR029063">
    <property type="entry name" value="SAM-dependent_MTases_sf"/>
</dbReference>
<dbReference type="PROSITE" id="PS51686">
    <property type="entry name" value="SAM_MT_RSMB_NOP"/>
    <property type="match status" value="1"/>
</dbReference>
<dbReference type="Gene3D" id="1.10.940.10">
    <property type="entry name" value="NusB-like"/>
    <property type="match status" value="1"/>
</dbReference>
<dbReference type="SUPFAM" id="SSF53335">
    <property type="entry name" value="S-adenosyl-L-methionine-dependent methyltransferases"/>
    <property type="match status" value="1"/>
</dbReference>
<dbReference type="InterPro" id="IPR049560">
    <property type="entry name" value="MeTrfase_RsmB-F_NOP2_cat"/>
</dbReference>
<evidence type="ECO:0000256" key="1">
    <source>
        <dbReference type="ARBA" id="ARBA00007494"/>
    </source>
</evidence>
<gene>
    <name evidence="7" type="ORF">UFOPK2162_00506</name>
</gene>
<evidence type="ECO:0000313" key="7">
    <source>
        <dbReference type="EMBL" id="CAB4641843.1"/>
    </source>
</evidence>
<evidence type="ECO:0000259" key="6">
    <source>
        <dbReference type="PROSITE" id="PS51686"/>
    </source>
</evidence>
<organism evidence="7">
    <name type="scientific">freshwater metagenome</name>
    <dbReference type="NCBI Taxonomy" id="449393"/>
    <lineage>
        <taxon>unclassified sequences</taxon>
        <taxon>metagenomes</taxon>
        <taxon>ecological metagenomes</taxon>
    </lineage>
</organism>
<keyword evidence="4" id="KW-0949">S-adenosyl-L-methionine</keyword>
<keyword evidence="3" id="KW-0808">Transferase</keyword>
<dbReference type="PANTHER" id="PTHR22807:SF53">
    <property type="entry name" value="RIBOSOMAL RNA SMALL SUBUNIT METHYLTRANSFERASE B-RELATED"/>
    <property type="match status" value="1"/>
</dbReference>
<protein>
    <submittedName>
        <fullName evidence="7">Unannotated protein</fullName>
    </submittedName>
</protein>
<dbReference type="InterPro" id="IPR006027">
    <property type="entry name" value="NusB_RsmB_TIM44"/>
</dbReference>
<dbReference type="PROSITE" id="PS01153">
    <property type="entry name" value="NOL1_NOP2_SUN"/>
    <property type="match status" value="1"/>
</dbReference>
<dbReference type="Gene3D" id="3.40.50.150">
    <property type="entry name" value="Vaccinia Virus protein VP39"/>
    <property type="match status" value="1"/>
</dbReference>
<dbReference type="PANTHER" id="PTHR22807">
    <property type="entry name" value="NOP2 YEAST -RELATED NOL1/NOP2/FMU SUN DOMAIN-CONTAINING"/>
    <property type="match status" value="1"/>
</dbReference>
<dbReference type="PRINTS" id="PR02008">
    <property type="entry name" value="RCMTFAMILY"/>
</dbReference>
<comment type="similarity">
    <text evidence="1">Belongs to the class I-like SAM-binding methyltransferase superfamily. RsmB/NOP family.</text>
</comment>
<dbReference type="GO" id="GO:0006355">
    <property type="term" value="P:regulation of DNA-templated transcription"/>
    <property type="evidence" value="ECO:0007669"/>
    <property type="project" value="InterPro"/>
</dbReference>
<proteinExistence type="inferred from homology"/>
<dbReference type="EMBL" id="CAEZVZ010000052">
    <property type="protein sequence ID" value="CAB4641843.1"/>
    <property type="molecule type" value="Genomic_DNA"/>
</dbReference>
<evidence type="ECO:0000256" key="3">
    <source>
        <dbReference type="ARBA" id="ARBA00022679"/>
    </source>
</evidence>